<feature type="transmembrane region" description="Helical" evidence="1">
    <location>
        <begin position="52"/>
        <end position="70"/>
    </location>
</feature>
<gene>
    <name evidence="2" type="ORF">AVDCRST_MAG90-3366</name>
</gene>
<keyword evidence="1" id="KW-1133">Transmembrane helix</keyword>
<organism evidence="2">
    <name type="scientific">uncultured Microvirga sp</name>
    <dbReference type="NCBI Taxonomy" id="412392"/>
    <lineage>
        <taxon>Bacteria</taxon>
        <taxon>Pseudomonadati</taxon>
        <taxon>Pseudomonadota</taxon>
        <taxon>Alphaproteobacteria</taxon>
        <taxon>Hyphomicrobiales</taxon>
        <taxon>Methylobacteriaceae</taxon>
        <taxon>Microvirga</taxon>
        <taxon>environmental samples</taxon>
    </lineage>
</organism>
<feature type="non-terminal residue" evidence="2">
    <location>
        <position position="75"/>
    </location>
</feature>
<feature type="transmembrane region" description="Helical" evidence="1">
    <location>
        <begin position="20"/>
        <end position="45"/>
    </location>
</feature>
<protein>
    <submittedName>
        <fullName evidence="2">Uncharacterized protein</fullName>
    </submittedName>
</protein>
<dbReference type="EMBL" id="CADCUC010000720">
    <property type="protein sequence ID" value="CAA9365636.1"/>
    <property type="molecule type" value="Genomic_DNA"/>
</dbReference>
<sequence>MPDPSTRVVLAAIEVPFARLVLFFIKAAFAAIPAAIVVTVTLRLVGLAMTEILLNAGFGPLRALVSLLPMRPGPG</sequence>
<dbReference type="AlphaFoldDB" id="A0A6J4MVG8"/>
<evidence type="ECO:0000313" key="2">
    <source>
        <dbReference type="EMBL" id="CAA9365636.1"/>
    </source>
</evidence>
<evidence type="ECO:0000256" key="1">
    <source>
        <dbReference type="SAM" id="Phobius"/>
    </source>
</evidence>
<accession>A0A6J4MVG8</accession>
<proteinExistence type="predicted"/>
<keyword evidence="1" id="KW-0472">Membrane</keyword>
<keyword evidence="1" id="KW-0812">Transmembrane</keyword>
<name>A0A6J4MVG8_9HYPH</name>
<reference evidence="2" key="1">
    <citation type="submission" date="2020-02" db="EMBL/GenBank/DDBJ databases">
        <authorList>
            <person name="Meier V. D."/>
        </authorList>
    </citation>
    <scope>NUCLEOTIDE SEQUENCE</scope>
    <source>
        <strain evidence="2">AVDCRST_MAG90</strain>
    </source>
</reference>